<dbReference type="Proteomes" id="UP000584326">
    <property type="component" value="Unassembled WGS sequence"/>
</dbReference>
<dbReference type="EMBL" id="VZTK01014882">
    <property type="protein sequence ID" value="NXX16433.1"/>
    <property type="molecule type" value="Genomic_DNA"/>
</dbReference>
<feature type="non-terminal residue" evidence="1">
    <location>
        <position position="79"/>
    </location>
</feature>
<dbReference type="OrthoDB" id="263283at2759"/>
<evidence type="ECO:0000313" key="2">
    <source>
        <dbReference type="Proteomes" id="UP000584326"/>
    </source>
</evidence>
<comment type="caution">
    <text evidence="1">The sequence shown here is derived from an EMBL/GenBank/DDBJ whole genome shotgun (WGS) entry which is preliminary data.</text>
</comment>
<organism evidence="1 2">
    <name type="scientific">Podargus strigoides</name>
    <name type="common">Tawny frogmouth</name>
    <name type="synonym">Caprimulgus strigoides</name>
    <dbReference type="NCBI Taxonomy" id="8905"/>
    <lineage>
        <taxon>Eukaryota</taxon>
        <taxon>Metazoa</taxon>
        <taxon>Chordata</taxon>
        <taxon>Craniata</taxon>
        <taxon>Vertebrata</taxon>
        <taxon>Euteleostomi</taxon>
        <taxon>Archelosauria</taxon>
        <taxon>Archosauria</taxon>
        <taxon>Dinosauria</taxon>
        <taxon>Saurischia</taxon>
        <taxon>Theropoda</taxon>
        <taxon>Coelurosauria</taxon>
        <taxon>Aves</taxon>
        <taxon>Neognathae</taxon>
        <taxon>Neoaves</taxon>
        <taxon>Strisores</taxon>
        <taxon>Caprimulgiformes</taxon>
        <taxon>Podargidae</taxon>
        <taxon>Podargus</taxon>
    </lineage>
</organism>
<feature type="non-terminal residue" evidence="1">
    <location>
        <position position="1"/>
    </location>
</feature>
<evidence type="ECO:0000313" key="1">
    <source>
        <dbReference type="EMBL" id="NXX16433.1"/>
    </source>
</evidence>
<protein>
    <submittedName>
        <fullName evidence="1">MEGF8 protein</fullName>
    </submittedName>
</protein>
<gene>
    <name evidence="1" type="primary">Megf8</name>
    <name evidence="1" type="ORF">PODSTR_R15319</name>
</gene>
<proteinExistence type="predicted"/>
<keyword evidence="2" id="KW-1185">Reference proteome</keyword>
<sequence>GGVCGVGCGGLCGAAGCRGADPFPQGAQCERCQPLFVGSARGGGSCRPCRSFCRLNAAVCVTREELERARRDPARFPLD</sequence>
<name>A0A7L4GVM0_PODST</name>
<reference evidence="1 2" key="1">
    <citation type="submission" date="2020-02" db="EMBL/GenBank/DDBJ databases">
        <title>Bird 10,000 Genomes (B10K) Project - Family phase.</title>
        <authorList>
            <person name="Zhang G."/>
        </authorList>
    </citation>
    <scope>NUCLEOTIDE SEQUENCE [LARGE SCALE GENOMIC DNA]</scope>
    <source>
        <strain evidence="1">B10K-DU-001-40</strain>
        <tissue evidence="1">Muscle</tissue>
    </source>
</reference>
<dbReference type="AlphaFoldDB" id="A0A7L4GVM0"/>
<accession>A0A7L4GVM0</accession>